<keyword evidence="1" id="KW-0732">Signal</keyword>
<reference evidence="2 3" key="1">
    <citation type="submission" date="2015-09" db="EMBL/GenBank/DDBJ databases">
        <title>Identification and resolution of microdiversity through metagenomic sequencing of parallel consortia.</title>
        <authorList>
            <person name="Nelson W.C."/>
            <person name="Romine M.F."/>
            <person name="Lindemann S.R."/>
        </authorList>
    </citation>
    <scope>NUCLEOTIDE SEQUENCE [LARGE SCALE GENOMIC DNA]</scope>
    <source>
        <strain evidence="2">HL-49</strain>
    </source>
</reference>
<evidence type="ECO:0000313" key="3">
    <source>
        <dbReference type="Proteomes" id="UP000050421"/>
    </source>
</evidence>
<evidence type="ECO:0000313" key="2">
    <source>
        <dbReference type="EMBL" id="KPQ08914.1"/>
    </source>
</evidence>
<feature type="chain" id="PRO_5006027838" description="SPOR domain-containing protein" evidence="1">
    <location>
        <begin position="19"/>
        <end position="179"/>
    </location>
</feature>
<evidence type="ECO:0008006" key="4">
    <source>
        <dbReference type="Google" id="ProtNLM"/>
    </source>
</evidence>
<proteinExistence type="predicted"/>
<feature type="signal peptide" evidence="1">
    <location>
        <begin position="1"/>
        <end position="18"/>
    </location>
</feature>
<dbReference type="Proteomes" id="UP000050421">
    <property type="component" value="Unassembled WGS sequence"/>
</dbReference>
<accession>A0A0N8KDM0</accession>
<dbReference type="STRING" id="1305737.GCA_000526355_02889"/>
<dbReference type="AlphaFoldDB" id="A0A0N8KDM0"/>
<dbReference type="OrthoDB" id="2473397at2"/>
<gene>
    <name evidence="2" type="ORF">HLUCCX10_16800</name>
</gene>
<name>A0A0N8KDM0_9BACT</name>
<evidence type="ECO:0000256" key="1">
    <source>
        <dbReference type="SAM" id="SignalP"/>
    </source>
</evidence>
<dbReference type="EMBL" id="LJXT01000154">
    <property type="protein sequence ID" value="KPQ08914.1"/>
    <property type="molecule type" value="Genomic_DNA"/>
</dbReference>
<dbReference type="PATRIC" id="fig|1305737.6.peg.1091"/>
<protein>
    <recommendedName>
        <fullName evidence="4">SPOR domain-containing protein</fullName>
    </recommendedName>
</protein>
<organism evidence="2 3">
    <name type="scientific">Algoriphagus marincola HL-49</name>
    <dbReference type="NCBI Taxonomy" id="1305737"/>
    <lineage>
        <taxon>Bacteria</taxon>
        <taxon>Pseudomonadati</taxon>
        <taxon>Bacteroidota</taxon>
        <taxon>Cytophagia</taxon>
        <taxon>Cytophagales</taxon>
        <taxon>Cyclobacteriaceae</taxon>
        <taxon>Algoriphagus</taxon>
    </lineage>
</organism>
<dbReference type="PROSITE" id="PS51257">
    <property type="entry name" value="PROKAR_LIPOPROTEIN"/>
    <property type="match status" value="1"/>
</dbReference>
<comment type="caution">
    <text evidence="2">The sequence shown here is derived from an EMBL/GenBank/DDBJ whole genome shotgun (WGS) entry which is preliminary data.</text>
</comment>
<dbReference type="eggNOG" id="ENOG5033D44">
    <property type="taxonomic scope" value="Bacteria"/>
</dbReference>
<sequence length="179" mass="20500">MRKLWVIVLLIVAGACKSGSSLTTSPGDFENYSEDLSGTLPQYPDYKSEMAQLPALPAPESPQAFDEQLKELARQKYERNTSEPYFNGYRILIYSGLDRDLAFKTQEELTEAMPDINPEIQYEQPRYLVKVGRYGHKIEALKLLYDIKSVFPTARIVRDRIQRKDFTLPSQTNNAEGEN</sequence>